<feature type="chain" id="PRO_5045606065" evidence="1">
    <location>
        <begin position="24"/>
        <end position="103"/>
    </location>
</feature>
<evidence type="ECO:0000313" key="2">
    <source>
        <dbReference type="EMBL" id="MDQ0202662.1"/>
    </source>
</evidence>
<dbReference type="Proteomes" id="UP001239167">
    <property type="component" value="Unassembled WGS sequence"/>
</dbReference>
<name>A0ABT9Y642_9FIRM</name>
<gene>
    <name evidence="2" type="ORF">J2S01_000355</name>
</gene>
<dbReference type="EMBL" id="JAUSUE010000002">
    <property type="protein sequence ID" value="MDQ0202662.1"/>
    <property type="molecule type" value="Genomic_DNA"/>
</dbReference>
<proteinExistence type="predicted"/>
<organism evidence="2 3">
    <name type="scientific">Pectinatus haikarae</name>
    <dbReference type="NCBI Taxonomy" id="349096"/>
    <lineage>
        <taxon>Bacteria</taxon>
        <taxon>Bacillati</taxon>
        <taxon>Bacillota</taxon>
        <taxon>Negativicutes</taxon>
        <taxon>Selenomonadales</taxon>
        <taxon>Selenomonadaceae</taxon>
        <taxon>Pectinatus</taxon>
    </lineage>
</organism>
<keyword evidence="3" id="KW-1185">Reference proteome</keyword>
<feature type="signal peptide" evidence="1">
    <location>
        <begin position="1"/>
        <end position="23"/>
    </location>
</feature>
<comment type="caution">
    <text evidence="2">The sequence shown here is derived from an EMBL/GenBank/DDBJ whole genome shotgun (WGS) entry which is preliminary data.</text>
</comment>
<evidence type="ECO:0000256" key="1">
    <source>
        <dbReference type="SAM" id="SignalP"/>
    </source>
</evidence>
<evidence type="ECO:0000313" key="3">
    <source>
        <dbReference type="Proteomes" id="UP001239167"/>
    </source>
</evidence>
<accession>A0ABT9Y642</accession>
<reference evidence="2 3" key="1">
    <citation type="submission" date="2023-07" db="EMBL/GenBank/DDBJ databases">
        <title>Genomic Encyclopedia of Type Strains, Phase IV (KMG-IV): sequencing the most valuable type-strain genomes for metagenomic binning, comparative biology and taxonomic classification.</title>
        <authorList>
            <person name="Goeker M."/>
        </authorList>
    </citation>
    <scope>NUCLEOTIDE SEQUENCE [LARGE SCALE GENOMIC DNA]</scope>
    <source>
        <strain evidence="2 3">DSM 16980</strain>
    </source>
</reference>
<sequence length="103" mass="11460">MKKNIFALSAILLGVAFTGVTHANPVDAPFAITNMSSSEKGIYRTVDNNPTSYSKKEINGHIYESWVDNNTAYTKVDGNVVKAYKIDNDLERDPFINMSSNLR</sequence>
<keyword evidence="1" id="KW-0732">Signal</keyword>
<dbReference type="RefSeq" id="WP_196605320.1">
    <property type="nucleotide sequence ID" value="NZ_CP116940.1"/>
</dbReference>
<protein>
    <submittedName>
        <fullName evidence="2">Uncharacterized protein</fullName>
    </submittedName>
</protein>